<dbReference type="Gene3D" id="1.20.120.1750">
    <property type="match status" value="1"/>
</dbReference>
<evidence type="ECO:0000256" key="9">
    <source>
        <dbReference type="SAM" id="Phobius"/>
    </source>
</evidence>
<evidence type="ECO:0000256" key="2">
    <source>
        <dbReference type="ARBA" id="ARBA00022679"/>
    </source>
</evidence>
<dbReference type="STRING" id="1043002.A0A074XA75"/>
<dbReference type="PROSITE" id="PS51873">
    <property type="entry name" value="TRIAD"/>
    <property type="match status" value="1"/>
</dbReference>
<feature type="transmembrane region" description="Helical" evidence="9">
    <location>
        <begin position="422"/>
        <end position="448"/>
    </location>
</feature>
<dbReference type="OrthoDB" id="10009520at2759"/>
<dbReference type="HOGENOM" id="CLU_017097_0_0_1"/>
<feature type="region of interest" description="Disordered" evidence="8">
    <location>
        <begin position="111"/>
        <end position="131"/>
    </location>
</feature>
<evidence type="ECO:0000256" key="7">
    <source>
        <dbReference type="ARBA" id="ARBA00022833"/>
    </source>
</evidence>
<feature type="region of interest" description="Disordered" evidence="8">
    <location>
        <begin position="20"/>
        <end position="42"/>
    </location>
</feature>
<dbReference type="AlphaFoldDB" id="A0A074XA75"/>
<keyword evidence="9" id="KW-1133">Transmembrane helix</keyword>
<dbReference type="PANTHER" id="PTHR22770:SF42">
    <property type="entry name" value="FINGER PROTEIN (ZIN), PUTATIVE (AFU_ORTHOLOGUE AFUA_4G03910)-RELATED"/>
    <property type="match status" value="1"/>
</dbReference>
<dbReference type="InterPro" id="IPR058758">
    <property type="entry name" value="UBA_RNF216"/>
</dbReference>
<evidence type="ECO:0000259" key="10">
    <source>
        <dbReference type="PROSITE" id="PS51873"/>
    </source>
</evidence>
<keyword evidence="3" id="KW-0479">Metal-binding</keyword>
<evidence type="ECO:0000256" key="6">
    <source>
        <dbReference type="ARBA" id="ARBA00022786"/>
    </source>
</evidence>
<evidence type="ECO:0000313" key="11">
    <source>
        <dbReference type="EMBL" id="KEQ80604.1"/>
    </source>
</evidence>
<keyword evidence="6" id="KW-0833">Ubl conjugation pathway</keyword>
<proteinExistence type="predicted"/>
<organism evidence="11 12">
    <name type="scientific">Aureobasidium pullulans EXF-150</name>
    <dbReference type="NCBI Taxonomy" id="1043002"/>
    <lineage>
        <taxon>Eukaryota</taxon>
        <taxon>Fungi</taxon>
        <taxon>Dikarya</taxon>
        <taxon>Ascomycota</taxon>
        <taxon>Pezizomycotina</taxon>
        <taxon>Dothideomycetes</taxon>
        <taxon>Dothideomycetidae</taxon>
        <taxon>Dothideales</taxon>
        <taxon>Saccotheciaceae</taxon>
        <taxon>Aureobasidium</taxon>
    </lineage>
</organism>
<evidence type="ECO:0000313" key="12">
    <source>
        <dbReference type="Proteomes" id="UP000030706"/>
    </source>
</evidence>
<dbReference type="Pfam" id="PF26200">
    <property type="entry name" value="Rcat_RNF216"/>
    <property type="match status" value="1"/>
</dbReference>
<dbReference type="Pfam" id="PF26112">
    <property type="entry name" value="UBA_RNF216"/>
    <property type="match status" value="1"/>
</dbReference>
<dbReference type="SUPFAM" id="SSF57850">
    <property type="entry name" value="RING/U-box"/>
    <property type="match status" value="1"/>
</dbReference>
<keyword evidence="5" id="KW-0863">Zinc-finger</keyword>
<sequence>MTSVFSSIVLPKGGRFLRKPDFLKPRPSDESLSTESKRPLDPDELLNAVAEEEGADLRDLNTALGALVDIFPDVQPDVFREMLLSLSDESRLEVVTEHILRNGAQYIQGRYRKKPKDDKDTPARHDALPKDETFRSEKYKRAVKDTLYLEFKSLSHSSIRAVLAEHNYSYALAHPTLQHLASKSWRATITTFFARKRPATSDPDSHPHVEWLPNTAEPLNLLPYLKRTGCSELDQELYRMYIAPVLARQKQERLDSDEAMANEMNEAEAEEADALFDCECCFTAYPFERISTCDSHAGHFICFRCIKHAANEALYGQGWARNIDLTKSSMRCLAPSVPECQGCIAPELVRRALCTERDGAMNWQKLQERATSEILIKSQMPLLRCHSCPYAELDEPISLRFRDPMTLTGILVHMPLDPLKSLIALLFIFVYPLVWVLLYPFLLFVAIIDKPTYARIQASRTRTIRRRRGLRFTCQSTTCGKSSCTNCGSPWSDPHACNEASLQSLRQAIEAATTSSIKRTCPKCNLSFVKSSGCNKLVCNCGYTMCYVCRQEIGREGYGHFCQHFRELGGRCSECDRCDLYIVEDEEGTIRRAAVQAEKDWLEREGKSKDTDDKLGAVVNDVLANTTGGKRYDYDAWLDFFMSIILE</sequence>
<dbReference type="InterPro" id="IPR051628">
    <property type="entry name" value="LUBAC_E3_Ligases"/>
</dbReference>
<keyword evidence="9" id="KW-0812">Transmembrane</keyword>
<dbReference type="GO" id="GO:0008270">
    <property type="term" value="F:zinc ion binding"/>
    <property type="evidence" value="ECO:0007669"/>
    <property type="project" value="UniProtKB-KW"/>
</dbReference>
<keyword evidence="2" id="KW-0808">Transferase</keyword>
<dbReference type="InterPro" id="IPR044066">
    <property type="entry name" value="TRIAD_supradom"/>
</dbReference>
<dbReference type="EMBL" id="KL584997">
    <property type="protein sequence ID" value="KEQ80604.1"/>
    <property type="molecule type" value="Genomic_DNA"/>
</dbReference>
<dbReference type="CDD" id="cd16630">
    <property type="entry name" value="RING-HC_RBR_RNF216"/>
    <property type="match status" value="1"/>
</dbReference>
<accession>A0A074XA75</accession>
<dbReference type="InterPro" id="IPR047546">
    <property type="entry name" value="Rcat_RBR_RNF216"/>
</dbReference>
<keyword evidence="7" id="KW-0862">Zinc</keyword>
<dbReference type="Proteomes" id="UP000030706">
    <property type="component" value="Unassembled WGS sequence"/>
</dbReference>
<dbReference type="GeneID" id="40748548"/>
<keyword evidence="9" id="KW-0472">Membrane</keyword>
<comment type="pathway">
    <text evidence="1">Protein modification; protein ubiquitination.</text>
</comment>
<evidence type="ECO:0000256" key="1">
    <source>
        <dbReference type="ARBA" id="ARBA00004906"/>
    </source>
</evidence>
<dbReference type="Pfam" id="PF26191">
    <property type="entry name" value="RING-HC_RBR_RNF216"/>
    <property type="match status" value="1"/>
</dbReference>
<evidence type="ECO:0000256" key="3">
    <source>
        <dbReference type="ARBA" id="ARBA00022723"/>
    </source>
</evidence>
<name>A0A074XA75_AURPU</name>
<feature type="domain" description="RING-type" evidence="10">
    <location>
        <begin position="274"/>
        <end position="576"/>
    </location>
</feature>
<dbReference type="InterPro" id="IPR047544">
    <property type="entry name" value="RING-HC_RBR_RNF216"/>
</dbReference>
<protein>
    <recommendedName>
        <fullName evidence="10">RING-type domain-containing protein</fullName>
    </recommendedName>
</protein>
<dbReference type="GO" id="GO:0016740">
    <property type="term" value="F:transferase activity"/>
    <property type="evidence" value="ECO:0007669"/>
    <property type="project" value="UniProtKB-KW"/>
</dbReference>
<evidence type="ECO:0000256" key="8">
    <source>
        <dbReference type="SAM" id="MobiDB-lite"/>
    </source>
</evidence>
<reference evidence="11 12" key="1">
    <citation type="journal article" date="2014" name="BMC Genomics">
        <title>Genome sequencing of four Aureobasidium pullulans varieties: biotechnological potential, stress tolerance, and description of new species.</title>
        <authorList>
            <person name="Gostin Ar C."/>
            <person name="Ohm R.A."/>
            <person name="Kogej T."/>
            <person name="Sonjak S."/>
            <person name="Turk M."/>
            <person name="Zajc J."/>
            <person name="Zalar P."/>
            <person name="Grube M."/>
            <person name="Sun H."/>
            <person name="Han J."/>
            <person name="Sharma A."/>
            <person name="Chiniquy J."/>
            <person name="Ngan C.Y."/>
            <person name="Lipzen A."/>
            <person name="Barry K."/>
            <person name="Grigoriev I.V."/>
            <person name="Gunde-Cimerman N."/>
        </authorList>
    </citation>
    <scope>NUCLEOTIDE SEQUENCE [LARGE SCALE GENOMIC DNA]</scope>
    <source>
        <strain evidence="11 12">EXF-150</strain>
    </source>
</reference>
<keyword evidence="12" id="KW-1185">Reference proteome</keyword>
<feature type="compositionally biased region" description="Basic and acidic residues" evidence="8">
    <location>
        <begin position="115"/>
        <end position="131"/>
    </location>
</feature>
<evidence type="ECO:0000256" key="4">
    <source>
        <dbReference type="ARBA" id="ARBA00022737"/>
    </source>
</evidence>
<dbReference type="CDD" id="cd20353">
    <property type="entry name" value="Rcat_RBR_RNF216"/>
    <property type="match status" value="1"/>
</dbReference>
<keyword evidence="4" id="KW-0677">Repeat</keyword>
<feature type="compositionally biased region" description="Basic and acidic residues" evidence="8">
    <location>
        <begin position="20"/>
        <end position="41"/>
    </location>
</feature>
<gene>
    <name evidence="11" type="ORF">M438DRAFT_348825</name>
</gene>
<dbReference type="RefSeq" id="XP_029756791.1">
    <property type="nucleotide sequence ID" value="XM_029906242.1"/>
</dbReference>
<evidence type="ECO:0000256" key="5">
    <source>
        <dbReference type="ARBA" id="ARBA00022771"/>
    </source>
</evidence>
<dbReference type="PANTHER" id="PTHR22770">
    <property type="entry name" value="UBIQUITIN CONJUGATING ENZYME 7 INTERACTING PROTEIN-RELATED"/>
    <property type="match status" value="1"/>
</dbReference>